<gene>
    <name evidence="7" type="ORF">MB27_07525</name>
</gene>
<comment type="caution">
    <text evidence="7">The sequence shown here is derived from an EMBL/GenBank/DDBJ whole genome shotgun (WGS) entry which is preliminary data.</text>
</comment>
<dbReference type="AlphaFoldDB" id="A0A0A6URA7"/>
<dbReference type="CDD" id="cd15831">
    <property type="entry name" value="BTAD"/>
    <property type="match status" value="1"/>
</dbReference>
<dbReference type="PANTHER" id="PTHR35807:SF1">
    <property type="entry name" value="TRANSCRIPTIONAL REGULATOR REDD"/>
    <property type="match status" value="1"/>
</dbReference>
<dbReference type="Gene3D" id="1.25.40.10">
    <property type="entry name" value="Tetratricopeptide repeat domain"/>
    <property type="match status" value="2"/>
</dbReference>
<dbReference type="SUPFAM" id="SSF52540">
    <property type="entry name" value="P-loop containing nucleoside triphosphate hydrolases"/>
    <property type="match status" value="1"/>
</dbReference>
<dbReference type="Pfam" id="PF03704">
    <property type="entry name" value="BTAD"/>
    <property type="match status" value="1"/>
</dbReference>
<proteinExistence type="inferred from homology"/>
<dbReference type="InterPro" id="IPR005158">
    <property type="entry name" value="BTAD"/>
</dbReference>
<feature type="DNA-binding region" description="OmpR/PhoB-type" evidence="5">
    <location>
        <begin position="1"/>
        <end position="97"/>
    </location>
</feature>
<dbReference type="OrthoDB" id="7628974at2"/>
<dbReference type="Gene3D" id="3.40.50.300">
    <property type="entry name" value="P-loop containing nucleotide triphosphate hydrolases"/>
    <property type="match status" value="1"/>
</dbReference>
<dbReference type="PRINTS" id="PR00364">
    <property type="entry name" value="DISEASERSIST"/>
</dbReference>
<dbReference type="GO" id="GO:0006355">
    <property type="term" value="P:regulation of DNA-templated transcription"/>
    <property type="evidence" value="ECO:0007669"/>
    <property type="project" value="InterPro"/>
</dbReference>
<dbReference type="InterPro" id="IPR011990">
    <property type="entry name" value="TPR-like_helical_dom_sf"/>
</dbReference>
<dbReference type="SUPFAM" id="SSF46894">
    <property type="entry name" value="C-terminal effector domain of the bipartite response regulators"/>
    <property type="match status" value="1"/>
</dbReference>
<dbReference type="Pfam" id="PF13424">
    <property type="entry name" value="TPR_12"/>
    <property type="match status" value="1"/>
</dbReference>
<dbReference type="RefSeq" id="WP_043523441.1">
    <property type="nucleotide sequence ID" value="NZ_BAABKU010000013.1"/>
</dbReference>
<dbReference type="eggNOG" id="COG3629">
    <property type="taxonomic scope" value="Bacteria"/>
</dbReference>
<evidence type="ECO:0000313" key="8">
    <source>
        <dbReference type="Proteomes" id="UP000054537"/>
    </source>
</evidence>
<evidence type="ECO:0000256" key="4">
    <source>
        <dbReference type="ARBA" id="ARBA00023163"/>
    </source>
</evidence>
<dbReference type="STRING" id="1869.MB27_07525"/>
<dbReference type="SMART" id="SM00862">
    <property type="entry name" value="Trans_reg_C"/>
    <property type="match status" value="1"/>
</dbReference>
<protein>
    <recommendedName>
        <fullName evidence="6">OmpR/PhoB-type domain-containing protein</fullName>
    </recommendedName>
</protein>
<evidence type="ECO:0000256" key="2">
    <source>
        <dbReference type="ARBA" id="ARBA00023015"/>
    </source>
</evidence>
<dbReference type="InterPro" id="IPR036388">
    <property type="entry name" value="WH-like_DNA-bd_sf"/>
</dbReference>
<sequence length="926" mass="98797">MDVRLLGEVQVIAAGRALDTGTPRQQAVFAALAVDPGKPVPIETLVDRVWGDAPPAEARNVLYSHISRIRRLLGQAARLGDGTGRLDRRYAGYVLDLDPGTVDLDRFAGLTDQGRDPSRPPADRAALLARALGLWRGPPLAALTGDWADGVREAWHRRRLDAAVGWARAELGLGHADAVIAAAPQLITEYPLAEPLEALLMEALHAAGRDAEAMDRYAAVRARLADALGADPGPRLRALHQTILRGEPRAAPAARVVTVPAQLPPDVYGFAGRGTHLRELDALLRDSPGRPVTIDGMAGIGKTALSVHWAHRAARHFPDGQLYVNLRGFDPAGVPVAPDEAVRGFLDAFAVPPGRVPAGLEARVGLFRSLLAGRRVLLLLDNARDADQVRPLLPGTPGCLAVVTSRNRLAGLVTTAGAYPVSLDLPSAAEARELLAQRIGAGRAAGEPAAVDEIVARCARLPLALAIVATRAAVTPGLTLAGLAGELRQARGGLAEFTDPDLESNVRAVFSWSYRQLGPAAATLFRRLAAHPGPDLGVPAAAALSAAPAGEVRPVLDELTRAHLLERAGVRYTLHDLLRAYATELAGTTDPEPERTAVRERLLGWYVHSAYAADLLLNPMRDDPVTAPPPLPAGVRPERPAGLPEALAWFGAEYHVMLTAVRGAGDDATVWHLAWGLTRYLAYQGRWHDSIEALTAALDSAARPAEAASAHRSLGCSYLRLHRLDEAGRHLAAALRMSTLAGDVTGQAHTHRYHAWLLEVQGRYREALGHAERAVALFTAAGHLSGRGRALNAIGWFHAMLGDYAEAVAVCREALRLQDEAGDRLGQAETWDSLGYAAQRLGRHTEAIGAYRTAVARYREFDDLYNEADSTAALGDAHHAAGDAPAARDAWRAAAELFDRIHHPGAAAVRARADIPAPPDEEEHHG</sequence>
<name>A0A0A6URA7_ACTUT</name>
<dbReference type="Proteomes" id="UP000054537">
    <property type="component" value="Unassembled WGS sequence"/>
</dbReference>
<dbReference type="eggNOG" id="COG3903">
    <property type="taxonomic scope" value="Bacteria"/>
</dbReference>
<evidence type="ECO:0000313" key="7">
    <source>
        <dbReference type="EMBL" id="KHD77966.1"/>
    </source>
</evidence>
<evidence type="ECO:0000259" key="6">
    <source>
        <dbReference type="PROSITE" id="PS51755"/>
    </source>
</evidence>
<keyword evidence="4" id="KW-0804">Transcription</keyword>
<feature type="domain" description="OmpR/PhoB-type" evidence="6">
    <location>
        <begin position="1"/>
        <end position="97"/>
    </location>
</feature>
<reference evidence="7 8" key="1">
    <citation type="submission" date="2014-10" db="EMBL/GenBank/DDBJ databases">
        <title>Draft genome sequence of Actinoplanes utahensis NRRL 12052.</title>
        <authorList>
            <person name="Velasco-Bucheli B."/>
            <person name="del Cerro C."/>
            <person name="Hormigo D."/>
            <person name="Garcia J.L."/>
            <person name="Acebal C."/>
            <person name="Arroyo M."/>
            <person name="de la Mata I."/>
        </authorList>
    </citation>
    <scope>NUCLEOTIDE SEQUENCE [LARGE SCALE GENOMIC DNA]</scope>
    <source>
        <strain evidence="7 8">NRRL 12052</strain>
    </source>
</reference>
<dbReference type="SMART" id="SM01043">
    <property type="entry name" value="BTAD"/>
    <property type="match status" value="1"/>
</dbReference>
<dbReference type="SMART" id="SM00028">
    <property type="entry name" value="TPR"/>
    <property type="match status" value="5"/>
</dbReference>
<dbReference type="InterPro" id="IPR051677">
    <property type="entry name" value="AfsR-DnrI-RedD_regulator"/>
</dbReference>
<dbReference type="InterPro" id="IPR001867">
    <property type="entry name" value="OmpR/PhoB-type_DNA-bd"/>
</dbReference>
<dbReference type="EMBL" id="JRTT01000007">
    <property type="protein sequence ID" value="KHD77966.1"/>
    <property type="molecule type" value="Genomic_DNA"/>
</dbReference>
<dbReference type="GO" id="GO:0003677">
    <property type="term" value="F:DNA binding"/>
    <property type="evidence" value="ECO:0007669"/>
    <property type="project" value="UniProtKB-UniRule"/>
</dbReference>
<dbReference type="InterPro" id="IPR019734">
    <property type="entry name" value="TPR_rpt"/>
</dbReference>
<dbReference type="SUPFAM" id="SSF48452">
    <property type="entry name" value="TPR-like"/>
    <property type="match status" value="3"/>
</dbReference>
<dbReference type="GO" id="GO:0000160">
    <property type="term" value="P:phosphorelay signal transduction system"/>
    <property type="evidence" value="ECO:0007669"/>
    <property type="project" value="InterPro"/>
</dbReference>
<dbReference type="InterPro" id="IPR027417">
    <property type="entry name" value="P-loop_NTPase"/>
</dbReference>
<organism evidence="7 8">
    <name type="scientific">Actinoplanes utahensis</name>
    <dbReference type="NCBI Taxonomy" id="1869"/>
    <lineage>
        <taxon>Bacteria</taxon>
        <taxon>Bacillati</taxon>
        <taxon>Actinomycetota</taxon>
        <taxon>Actinomycetes</taxon>
        <taxon>Micromonosporales</taxon>
        <taxon>Micromonosporaceae</taxon>
        <taxon>Actinoplanes</taxon>
    </lineage>
</organism>
<dbReference type="PROSITE" id="PS51755">
    <property type="entry name" value="OMPR_PHOB"/>
    <property type="match status" value="1"/>
</dbReference>
<comment type="similarity">
    <text evidence="1">Belongs to the AfsR/DnrI/RedD regulatory family.</text>
</comment>
<evidence type="ECO:0000256" key="5">
    <source>
        <dbReference type="PROSITE-ProRule" id="PRU01091"/>
    </source>
</evidence>
<evidence type="ECO:0000256" key="3">
    <source>
        <dbReference type="ARBA" id="ARBA00023125"/>
    </source>
</evidence>
<dbReference type="InterPro" id="IPR016032">
    <property type="entry name" value="Sig_transdc_resp-reg_C-effctor"/>
</dbReference>
<dbReference type="PANTHER" id="PTHR35807">
    <property type="entry name" value="TRANSCRIPTIONAL REGULATOR REDD-RELATED"/>
    <property type="match status" value="1"/>
</dbReference>
<keyword evidence="8" id="KW-1185">Reference proteome</keyword>
<dbReference type="Pfam" id="PF13432">
    <property type="entry name" value="TPR_16"/>
    <property type="match status" value="1"/>
</dbReference>
<keyword evidence="3 5" id="KW-0238">DNA-binding</keyword>
<dbReference type="Pfam" id="PF00486">
    <property type="entry name" value="Trans_reg_C"/>
    <property type="match status" value="1"/>
</dbReference>
<evidence type="ECO:0000256" key="1">
    <source>
        <dbReference type="ARBA" id="ARBA00005820"/>
    </source>
</evidence>
<dbReference type="Gene3D" id="1.10.10.10">
    <property type="entry name" value="Winged helix-like DNA-binding domain superfamily/Winged helix DNA-binding domain"/>
    <property type="match status" value="1"/>
</dbReference>
<keyword evidence="2" id="KW-0805">Transcription regulation</keyword>
<accession>A0A0A6URA7</accession>